<dbReference type="InterPro" id="IPR039420">
    <property type="entry name" value="WalR-like"/>
</dbReference>
<evidence type="ECO:0000313" key="12">
    <source>
        <dbReference type="EMBL" id="GBG12584.1"/>
    </source>
</evidence>
<dbReference type="Gene3D" id="3.40.50.2300">
    <property type="match status" value="1"/>
</dbReference>
<dbReference type="InterPro" id="IPR001789">
    <property type="entry name" value="Sig_transdc_resp-reg_receiver"/>
</dbReference>
<dbReference type="CDD" id="cd00383">
    <property type="entry name" value="trans_reg_C"/>
    <property type="match status" value="1"/>
</dbReference>
<feature type="modified residue" description="4-aspartylphosphate" evidence="8">
    <location>
        <position position="63"/>
    </location>
</feature>
<keyword evidence="7" id="KW-0804">Transcription</keyword>
<evidence type="ECO:0000256" key="3">
    <source>
        <dbReference type="ARBA" id="ARBA00022553"/>
    </source>
</evidence>
<dbReference type="PANTHER" id="PTHR48111">
    <property type="entry name" value="REGULATOR OF RPOS"/>
    <property type="match status" value="1"/>
</dbReference>
<proteinExistence type="predicted"/>
<accession>A0A2R5F7G9</accession>
<dbReference type="Proteomes" id="UP000245081">
    <property type="component" value="Unassembled WGS sequence"/>
</dbReference>
<feature type="DNA-binding region" description="OmpR/PhoB-type" evidence="9">
    <location>
        <begin position="143"/>
        <end position="243"/>
    </location>
</feature>
<dbReference type="InterPro" id="IPR011006">
    <property type="entry name" value="CheY-like_superfamily"/>
</dbReference>
<evidence type="ECO:0000256" key="1">
    <source>
        <dbReference type="ARBA" id="ARBA00004496"/>
    </source>
</evidence>
<evidence type="ECO:0000259" key="11">
    <source>
        <dbReference type="PROSITE" id="PS51755"/>
    </source>
</evidence>
<dbReference type="AlphaFoldDB" id="A0A2R5F7G9"/>
<reference evidence="12 13" key="1">
    <citation type="journal article" date="2018" name="Environ. Microbiol.">
        <title>Isolation and genomic characterization of Novimethylophilus kurashikiensis gen. nov. sp. nov., a new lanthanide-dependent methylotrophic species of Methylophilaceae.</title>
        <authorList>
            <person name="Lv H."/>
            <person name="Sahin N."/>
            <person name="Tani A."/>
        </authorList>
    </citation>
    <scope>NUCLEOTIDE SEQUENCE [LARGE SCALE GENOMIC DNA]</scope>
    <source>
        <strain evidence="12 13">La2-4</strain>
    </source>
</reference>
<keyword evidence="5" id="KW-0805">Transcription regulation</keyword>
<dbReference type="PANTHER" id="PTHR48111:SF4">
    <property type="entry name" value="DNA-BINDING DUAL TRANSCRIPTIONAL REGULATOR OMPR"/>
    <property type="match status" value="1"/>
</dbReference>
<name>A0A2R5F7G9_9PROT</name>
<dbReference type="GO" id="GO:0000976">
    <property type="term" value="F:transcription cis-regulatory region binding"/>
    <property type="evidence" value="ECO:0007669"/>
    <property type="project" value="TreeGrafter"/>
</dbReference>
<dbReference type="CDD" id="cd17574">
    <property type="entry name" value="REC_OmpR"/>
    <property type="match status" value="1"/>
</dbReference>
<dbReference type="SMART" id="SM00862">
    <property type="entry name" value="Trans_reg_C"/>
    <property type="match status" value="1"/>
</dbReference>
<dbReference type="PROSITE" id="PS51755">
    <property type="entry name" value="OMPR_PHOB"/>
    <property type="match status" value="1"/>
</dbReference>
<keyword evidence="13" id="KW-1185">Reference proteome</keyword>
<evidence type="ECO:0000256" key="8">
    <source>
        <dbReference type="PROSITE-ProRule" id="PRU00169"/>
    </source>
</evidence>
<dbReference type="Pfam" id="PF00486">
    <property type="entry name" value="Trans_reg_C"/>
    <property type="match status" value="1"/>
</dbReference>
<keyword evidence="4" id="KW-0902">Two-component regulatory system</keyword>
<dbReference type="FunFam" id="3.40.50.2300:FF:000001">
    <property type="entry name" value="DNA-binding response regulator PhoB"/>
    <property type="match status" value="1"/>
</dbReference>
<dbReference type="Gene3D" id="1.10.10.10">
    <property type="entry name" value="Winged helix-like DNA-binding domain superfamily/Winged helix DNA-binding domain"/>
    <property type="match status" value="1"/>
</dbReference>
<comment type="subcellular location">
    <subcellularLocation>
        <location evidence="1">Cytoplasm</location>
    </subcellularLocation>
</comment>
<dbReference type="PROSITE" id="PS50110">
    <property type="entry name" value="RESPONSE_REGULATORY"/>
    <property type="match status" value="1"/>
</dbReference>
<evidence type="ECO:0000256" key="9">
    <source>
        <dbReference type="PROSITE-ProRule" id="PRU01091"/>
    </source>
</evidence>
<dbReference type="Gene3D" id="6.10.250.690">
    <property type="match status" value="1"/>
</dbReference>
<evidence type="ECO:0000256" key="5">
    <source>
        <dbReference type="ARBA" id="ARBA00023015"/>
    </source>
</evidence>
<dbReference type="FunFam" id="1.10.10.10:FF:000099">
    <property type="entry name" value="Two-component system response regulator TorR"/>
    <property type="match status" value="1"/>
</dbReference>
<keyword evidence="6 9" id="KW-0238">DNA-binding</keyword>
<organism evidence="12 13">
    <name type="scientific">Novimethylophilus kurashikiensis</name>
    <dbReference type="NCBI Taxonomy" id="1825523"/>
    <lineage>
        <taxon>Bacteria</taxon>
        <taxon>Pseudomonadati</taxon>
        <taxon>Pseudomonadota</taxon>
        <taxon>Betaproteobacteria</taxon>
        <taxon>Nitrosomonadales</taxon>
        <taxon>Methylophilaceae</taxon>
        <taxon>Novimethylophilus</taxon>
    </lineage>
</organism>
<dbReference type="SUPFAM" id="SSF46894">
    <property type="entry name" value="C-terminal effector domain of the bipartite response regulators"/>
    <property type="match status" value="1"/>
</dbReference>
<keyword evidence="2" id="KW-0963">Cytoplasm</keyword>
<evidence type="ECO:0000256" key="6">
    <source>
        <dbReference type="ARBA" id="ARBA00023125"/>
    </source>
</evidence>
<keyword evidence="3 8" id="KW-0597">Phosphoprotein</keyword>
<dbReference type="EMBL" id="BDOQ01000001">
    <property type="protein sequence ID" value="GBG12584.1"/>
    <property type="molecule type" value="Genomic_DNA"/>
</dbReference>
<dbReference type="GO" id="GO:0005829">
    <property type="term" value="C:cytosol"/>
    <property type="evidence" value="ECO:0007669"/>
    <property type="project" value="TreeGrafter"/>
</dbReference>
<dbReference type="OrthoDB" id="165980at2"/>
<dbReference type="GO" id="GO:0000156">
    <property type="term" value="F:phosphorelay response regulator activity"/>
    <property type="evidence" value="ECO:0007669"/>
    <property type="project" value="TreeGrafter"/>
</dbReference>
<evidence type="ECO:0000256" key="7">
    <source>
        <dbReference type="ARBA" id="ARBA00023163"/>
    </source>
</evidence>
<dbReference type="InterPro" id="IPR016032">
    <property type="entry name" value="Sig_transdc_resp-reg_C-effctor"/>
</dbReference>
<evidence type="ECO:0000256" key="4">
    <source>
        <dbReference type="ARBA" id="ARBA00023012"/>
    </source>
</evidence>
<gene>
    <name evidence="12" type="ORF">NMK_0115</name>
</gene>
<dbReference type="SMART" id="SM00448">
    <property type="entry name" value="REC"/>
    <property type="match status" value="1"/>
</dbReference>
<protein>
    <submittedName>
        <fullName evidence="12">Two-component system</fullName>
    </submittedName>
</protein>
<feature type="domain" description="Response regulatory" evidence="10">
    <location>
        <begin position="14"/>
        <end position="127"/>
    </location>
</feature>
<evidence type="ECO:0000256" key="2">
    <source>
        <dbReference type="ARBA" id="ARBA00022490"/>
    </source>
</evidence>
<dbReference type="SUPFAM" id="SSF52172">
    <property type="entry name" value="CheY-like"/>
    <property type="match status" value="1"/>
</dbReference>
<dbReference type="RefSeq" id="WP_109013815.1">
    <property type="nucleotide sequence ID" value="NZ_BDOQ01000001.1"/>
</dbReference>
<dbReference type="GO" id="GO:0006355">
    <property type="term" value="P:regulation of DNA-templated transcription"/>
    <property type="evidence" value="ECO:0007669"/>
    <property type="project" value="InterPro"/>
</dbReference>
<feature type="domain" description="OmpR/PhoB-type" evidence="11">
    <location>
        <begin position="143"/>
        <end position="243"/>
    </location>
</feature>
<sequence>MSLNTPPQPSHCPRILIVDDDRDIRALLSDFLSQNGLNPQQAGDGEEMFHRLEQSAYDLIVLDLNLPGRNGIELCRELRQDSNIPVIMLTAKTHHIDRIVGLESGADDYVCKPFEPLELLSRIRSVLRRTAAAAVQEPVSREALRLRFQGWALDLMARHLISPTDVVVSLSGAEFRLLKLFLDHPNRVLSRDQLMDWMHGREAGPYDRSIDLQVSRIRLKVQDDAKSPAIIKTVRSEGYVLTVPVEVEYR</sequence>
<evidence type="ECO:0000259" key="10">
    <source>
        <dbReference type="PROSITE" id="PS50110"/>
    </source>
</evidence>
<comment type="caution">
    <text evidence="12">The sequence shown here is derived from an EMBL/GenBank/DDBJ whole genome shotgun (WGS) entry which is preliminary data.</text>
</comment>
<dbReference type="InterPro" id="IPR036388">
    <property type="entry name" value="WH-like_DNA-bd_sf"/>
</dbReference>
<dbReference type="GO" id="GO:0032993">
    <property type="term" value="C:protein-DNA complex"/>
    <property type="evidence" value="ECO:0007669"/>
    <property type="project" value="TreeGrafter"/>
</dbReference>
<dbReference type="Pfam" id="PF00072">
    <property type="entry name" value="Response_reg"/>
    <property type="match status" value="1"/>
</dbReference>
<dbReference type="InterPro" id="IPR001867">
    <property type="entry name" value="OmpR/PhoB-type_DNA-bd"/>
</dbReference>
<evidence type="ECO:0000313" key="13">
    <source>
        <dbReference type="Proteomes" id="UP000245081"/>
    </source>
</evidence>